<dbReference type="GO" id="GO:0031507">
    <property type="term" value="P:heterochromatin formation"/>
    <property type="evidence" value="ECO:0007669"/>
    <property type="project" value="TreeGrafter"/>
</dbReference>
<gene>
    <name evidence="4" type="ORF">COZ82_02715</name>
</gene>
<reference evidence="5" key="1">
    <citation type="submission" date="2017-09" db="EMBL/GenBank/DDBJ databases">
        <title>Depth-based differentiation of microbial function through sediment-hosted aquifers and enrichment of novel symbionts in the deep terrestrial subsurface.</title>
        <authorList>
            <person name="Probst A.J."/>
            <person name="Ladd B."/>
            <person name="Jarett J.K."/>
            <person name="Geller-Mcgrath D.E."/>
            <person name="Sieber C.M.K."/>
            <person name="Emerson J.B."/>
            <person name="Anantharaman K."/>
            <person name="Thomas B.C."/>
            <person name="Malmstrom R."/>
            <person name="Stieglmeier M."/>
            <person name="Klingl A."/>
            <person name="Woyke T."/>
            <person name="Ryan C.M."/>
            <person name="Banfield J.F."/>
        </authorList>
    </citation>
    <scope>NUCLEOTIDE SEQUENCE [LARGE SCALE GENOMIC DNA]</scope>
</reference>
<dbReference type="GO" id="GO:0003682">
    <property type="term" value="F:chromatin binding"/>
    <property type="evidence" value="ECO:0007669"/>
    <property type="project" value="TreeGrafter"/>
</dbReference>
<evidence type="ECO:0000313" key="4">
    <source>
        <dbReference type="EMBL" id="PIW96864.1"/>
    </source>
</evidence>
<dbReference type="PANTHER" id="PTHR45747:SF4">
    <property type="entry name" value="HISTONE-LYSINE N-METHYLTRANSFERASE E(Z)"/>
    <property type="match status" value="1"/>
</dbReference>
<dbReference type="GO" id="GO:0032259">
    <property type="term" value="P:methylation"/>
    <property type="evidence" value="ECO:0007669"/>
    <property type="project" value="UniProtKB-KW"/>
</dbReference>
<organism evidence="4 5">
    <name type="scientific">Candidatus Kaiserbacteria bacterium CG_4_8_14_3_um_filter_38_9</name>
    <dbReference type="NCBI Taxonomy" id="1974599"/>
    <lineage>
        <taxon>Bacteria</taxon>
        <taxon>Candidatus Kaiseribacteriota</taxon>
    </lineage>
</organism>
<keyword evidence="4" id="KW-0489">Methyltransferase</keyword>
<accession>A0A2M7INS1</accession>
<dbReference type="PANTHER" id="PTHR45747">
    <property type="entry name" value="HISTONE-LYSINE N-METHYLTRANSFERASE E(Z)"/>
    <property type="match status" value="1"/>
</dbReference>
<proteinExistence type="predicted"/>
<dbReference type="EMBL" id="PFHR01000140">
    <property type="protein sequence ID" value="PIW96864.1"/>
    <property type="molecule type" value="Genomic_DNA"/>
</dbReference>
<keyword evidence="2" id="KW-0804">Transcription</keyword>
<protein>
    <submittedName>
        <fullName evidence="4">SET domain-containing protein-lysine N-methyltransferase</fullName>
    </submittedName>
</protein>
<comment type="caution">
    <text evidence="4">The sequence shown here is derived from an EMBL/GenBank/DDBJ whole genome shotgun (WGS) entry which is preliminary data.</text>
</comment>
<evidence type="ECO:0000256" key="1">
    <source>
        <dbReference type="ARBA" id="ARBA00023015"/>
    </source>
</evidence>
<dbReference type="AlphaFoldDB" id="A0A2M7INS1"/>
<dbReference type="SUPFAM" id="SSF82199">
    <property type="entry name" value="SET domain"/>
    <property type="match status" value="1"/>
</dbReference>
<dbReference type="InterPro" id="IPR046341">
    <property type="entry name" value="SET_dom_sf"/>
</dbReference>
<evidence type="ECO:0000259" key="3">
    <source>
        <dbReference type="PROSITE" id="PS50280"/>
    </source>
</evidence>
<dbReference type="GO" id="GO:0046976">
    <property type="term" value="F:histone H3K27 methyltransferase activity"/>
    <property type="evidence" value="ECO:0007669"/>
    <property type="project" value="TreeGrafter"/>
</dbReference>
<dbReference type="Gene3D" id="2.170.270.10">
    <property type="entry name" value="SET domain"/>
    <property type="match status" value="1"/>
</dbReference>
<dbReference type="InterPro" id="IPR045318">
    <property type="entry name" value="EZH1/2-like"/>
</dbReference>
<dbReference type="InterPro" id="IPR001214">
    <property type="entry name" value="SET_dom"/>
</dbReference>
<dbReference type="SMART" id="SM00317">
    <property type="entry name" value="SET"/>
    <property type="match status" value="1"/>
</dbReference>
<name>A0A2M7INS1_9BACT</name>
<dbReference type="Pfam" id="PF00856">
    <property type="entry name" value="SET"/>
    <property type="match status" value="1"/>
</dbReference>
<evidence type="ECO:0000313" key="5">
    <source>
        <dbReference type="Proteomes" id="UP000230837"/>
    </source>
</evidence>
<dbReference type="Proteomes" id="UP000230837">
    <property type="component" value="Unassembled WGS sequence"/>
</dbReference>
<dbReference type="PROSITE" id="PS50280">
    <property type="entry name" value="SET"/>
    <property type="match status" value="1"/>
</dbReference>
<evidence type="ECO:0000256" key="2">
    <source>
        <dbReference type="ARBA" id="ARBA00023163"/>
    </source>
</evidence>
<keyword evidence="4" id="KW-0808">Transferase</keyword>
<keyword evidence="1" id="KW-0805">Transcription regulation</keyword>
<feature type="domain" description="SET" evidence="3">
    <location>
        <begin position="1"/>
        <end position="109"/>
    </location>
</feature>
<sequence length="135" mass="15665">MITKKFKVAHGTHGLGLFTNIDFKKGDLVIEYTGKKISTAMADRRGGQYLFELNNKWTIDGHGRENIARYINHSCQPNCYPEIDEFEKHIFIYAKKTIKSGEELTYNYGPEFWKTHIKPKGCRCTKCLEKNKKIS</sequence>